<evidence type="ECO:0000256" key="14">
    <source>
        <dbReference type="ARBA" id="ARBA00081397"/>
    </source>
</evidence>
<comment type="caution">
    <text evidence="18">The sequence shown here is derived from an EMBL/GenBank/DDBJ whole genome shotgun (WGS) entry which is preliminary data.</text>
</comment>
<dbReference type="InterPro" id="IPR050177">
    <property type="entry name" value="Lipid_A_modif_metabolic_enz"/>
</dbReference>
<evidence type="ECO:0000256" key="2">
    <source>
        <dbReference type="ARBA" id="ARBA00009219"/>
    </source>
</evidence>
<evidence type="ECO:0000256" key="13">
    <source>
        <dbReference type="ARBA" id="ARBA00081267"/>
    </source>
</evidence>
<dbReference type="EMBL" id="JAKWBI020000321">
    <property type="protein sequence ID" value="KAJ2896627.1"/>
    <property type="molecule type" value="Genomic_DNA"/>
</dbReference>
<evidence type="ECO:0000256" key="10">
    <source>
        <dbReference type="ARBA" id="ARBA00046995"/>
    </source>
</evidence>
<dbReference type="PANTHER" id="PTHR43245">
    <property type="entry name" value="BIFUNCTIONAL POLYMYXIN RESISTANCE PROTEIN ARNA"/>
    <property type="match status" value="1"/>
</dbReference>
<comment type="subunit">
    <text evidence="10">Heterotetramer of ERG25, ERG26, ERG27 and ERG28. ERG28 acts as a scaffold to tether ERG27 and other 4,4-demethylation-related enzymes, forming a demethylation enzyme complex, in the endoplasmic reticulum.</text>
</comment>
<evidence type="ECO:0000256" key="6">
    <source>
        <dbReference type="ARBA" id="ARBA00023002"/>
    </source>
</evidence>
<evidence type="ECO:0000313" key="19">
    <source>
        <dbReference type="Proteomes" id="UP001201980"/>
    </source>
</evidence>
<keyword evidence="8" id="KW-0443">Lipid metabolism</keyword>
<protein>
    <recommendedName>
        <fullName evidence="12">Sterol-4-alpha-carboxylate 3-dehydrogenase ERG26, decarboxylating</fullName>
    </recommendedName>
    <alternativeName>
        <fullName evidence="15 16">C-3 Sterol dehydrogenase ERG26</fullName>
    </alternativeName>
    <alternativeName>
        <fullName evidence="13 14">C-4 decarboxylase ERG26</fullName>
    </alternativeName>
    <alternativeName>
        <fullName evidence="11">Sterol-4-alpha-carboxylate 3-dehydrogenase erg26, decarboxylating</fullName>
    </alternativeName>
</protein>
<evidence type="ECO:0000259" key="17">
    <source>
        <dbReference type="Pfam" id="PF01073"/>
    </source>
</evidence>
<dbReference type="PANTHER" id="PTHR43245:SF51">
    <property type="entry name" value="SHORT CHAIN DEHYDROGENASE_REDUCTASE FAMILY 42E, MEMBER 2"/>
    <property type="match status" value="1"/>
</dbReference>
<name>A0AAD5RLE3_9PEZI</name>
<comment type="similarity">
    <text evidence="2">Belongs to the 3-beta-HSD family.</text>
</comment>
<dbReference type="FunFam" id="3.40.50.720:FF:000346">
    <property type="entry name" value="C-3 sterol dehydrogenase/C-4 decarboxylase"/>
    <property type="match status" value="1"/>
</dbReference>
<proteinExistence type="inferred from homology"/>
<sequence>MATKKAVIPLGRVMVIGGCGFLGHHVVNMLLRDHQTTSISVVDLKCISNRRPDSDGVKYFDCDITNLAALTSVFEEAKPNVVIHTASPTAQGSGASAHALFKKVNVDGTICVIEACQKTGVTALVYTSSASIISDNKNDLIYADERWPVIRGKAQTEYYAETKAAAEELVLKANRQDPYKLVTSSIRPAGIIGEGDRQAIYHTVNIYKEGRTGFQIGNNDNLFDFTYVENVAHAHLLAAQALLVTTSNSVVPLDHERVDGEAFLITNDSPTYFWDFIRTVWSHAGSPLGTDHVWHLSRDLGYVLGALSELFCAMLRKPPTFNRQRTVYSCMTRYYNITKAKSRLGYRPLVPLEEGIKRAVKWSLEKQEKEQ</sequence>
<dbReference type="Gene3D" id="3.40.50.720">
    <property type="entry name" value="NAD(P)-binding Rossmann-like Domain"/>
    <property type="match status" value="1"/>
</dbReference>
<accession>A0AAD5RLE3</accession>
<dbReference type="GO" id="GO:0005789">
    <property type="term" value="C:endoplasmic reticulum membrane"/>
    <property type="evidence" value="ECO:0007669"/>
    <property type="project" value="UniProtKB-SubCell"/>
</dbReference>
<keyword evidence="6" id="KW-0560">Oxidoreductase</keyword>
<keyword evidence="3" id="KW-0444">Lipid biosynthesis</keyword>
<dbReference type="SUPFAM" id="SSF51735">
    <property type="entry name" value="NAD(P)-binding Rossmann-fold domains"/>
    <property type="match status" value="1"/>
</dbReference>
<evidence type="ECO:0000256" key="12">
    <source>
        <dbReference type="ARBA" id="ARBA00067985"/>
    </source>
</evidence>
<keyword evidence="19" id="KW-1185">Reference proteome</keyword>
<evidence type="ECO:0000256" key="8">
    <source>
        <dbReference type="ARBA" id="ARBA00023098"/>
    </source>
</evidence>
<dbReference type="GO" id="GO:0000252">
    <property type="term" value="F:3-beta-hydroxysteroid dehydrogenase [NAD(P)+]/C4-decarboxylase activity"/>
    <property type="evidence" value="ECO:0007669"/>
    <property type="project" value="UniProtKB-ARBA"/>
</dbReference>
<dbReference type="Proteomes" id="UP001201980">
    <property type="component" value="Unassembled WGS sequence"/>
</dbReference>
<evidence type="ECO:0000256" key="11">
    <source>
        <dbReference type="ARBA" id="ARBA00067470"/>
    </source>
</evidence>
<keyword evidence="9" id="KW-0472">Membrane</keyword>
<evidence type="ECO:0000256" key="15">
    <source>
        <dbReference type="ARBA" id="ARBA00081452"/>
    </source>
</evidence>
<reference evidence="18" key="1">
    <citation type="submission" date="2022-07" db="EMBL/GenBank/DDBJ databases">
        <title>Draft genome sequence of Zalerion maritima ATCC 34329, a (micro)plastics degrading marine fungus.</title>
        <authorList>
            <person name="Paco A."/>
            <person name="Goncalves M.F.M."/>
            <person name="Rocha-Santos T.A.P."/>
            <person name="Alves A."/>
        </authorList>
    </citation>
    <scope>NUCLEOTIDE SEQUENCE</scope>
    <source>
        <strain evidence="18">ATCC 34329</strain>
    </source>
</reference>
<dbReference type="InterPro" id="IPR036291">
    <property type="entry name" value="NAD(P)-bd_dom_sf"/>
</dbReference>
<keyword evidence="4" id="KW-0256">Endoplasmic reticulum</keyword>
<keyword evidence="7" id="KW-0520">NAD</keyword>
<evidence type="ECO:0000256" key="16">
    <source>
        <dbReference type="ARBA" id="ARBA00082106"/>
    </source>
</evidence>
<dbReference type="InterPro" id="IPR002225">
    <property type="entry name" value="3Beta_OHSteriod_DH/Estase"/>
</dbReference>
<gene>
    <name evidence="18" type="ORF">MKZ38_005385</name>
</gene>
<evidence type="ECO:0000313" key="18">
    <source>
        <dbReference type="EMBL" id="KAJ2896627.1"/>
    </source>
</evidence>
<evidence type="ECO:0000256" key="1">
    <source>
        <dbReference type="ARBA" id="ARBA00004406"/>
    </source>
</evidence>
<dbReference type="Pfam" id="PF01073">
    <property type="entry name" value="3Beta_HSD"/>
    <property type="match status" value="1"/>
</dbReference>
<evidence type="ECO:0000256" key="9">
    <source>
        <dbReference type="ARBA" id="ARBA00023136"/>
    </source>
</evidence>
<feature type="domain" description="3-beta hydroxysteroid dehydrogenase/isomerase" evidence="17">
    <location>
        <begin position="14"/>
        <end position="289"/>
    </location>
</feature>
<evidence type="ECO:0000256" key="3">
    <source>
        <dbReference type="ARBA" id="ARBA00022516"/>
    </source>
</evidence>
<organism evidence="18 19">
    <name type="scientific">Zalerion maritima</name>
    <dbReference type="NCBI Taxonomy" id="339359"/>
    <lineage>
        <taxon>Eukaryota</taxon>
        <taxon>Fungi</taxon>
        <taxon>Dikarya</taxon>
        <taxon>Ascomycota</taxon>
        <taxon>Pezizomycotina</taxon>
        <taxon>Sordariomycetes</taxon>
        <taxon>Lulworthiomycetidae</taxon>
        <taxon>Lulworthiales</taxon>
        <taxon>Lulworthiaceae</taxon>
        <taxon>Zalerion</taxon>
    </lineage>
</organism>
<keyword evidence="5" id="KW-0752">Steroid biosynthesis</keyword>
<dbReference type="GO" id="GO:0006696">
    <property type="term" value="P:ergosterol biosynthetic process"/>
    <property type="evidence" value="ECO:0007669"/>
    <property type="project" value="UniProtKB-ARBA"/>
</dbReference>
<evidence type="ECO:0000256" key="4">
    <source>
        <dbReference type="ARBA" id="ARBA00022824"/>
    </source>
</evidence>
<evidence type="ECO:0000256" key="7">
    <source>
        <dbReference type="ARBA" id="ARBA00023027"/>
    </source>
</evidence>
<comment type="subcellular location">
    <subcellularLocation>
        <location evidence="1">Endoplasmic reticulum membrane</location>
        <topology evidence="1">Peripheral membrane protein</topology>
    </subcellularLocation>
</comment>
<evidence type="ECO:0000256" key="5">
    <source>
        <dbReference type="ARBA" id="ARBA00022955"/>
    </source>
</evidence>
<dbReference type="AlphaFoldDB" id="A0AAD5RLE3"/>